<comment type="caution">
    <text evidence="1">The sequence shown here is derived from an EMBL/GenBank/DDBJ whole genome shotgun (WGS) entry which is preliminary data.</text>
</comment>
<proteinExistence type="predicted"/>
<keyword evidence="2" id="KW-1185">Reference proteome</keyword>
<evidence type="ECO:0000313" key="2">
    <source>
        <dbReference type="Proteomes" id="UP000307943"/>
    </source>
</evidence>
<evidence type="ECO:0000313" key="1">
    <source>
        <dbReference type="EMBL" id="TNJ67543.1"/>
    </source>
</evidence>
<dbReference type="Proteomes" id="UP000307943">
    <property type="component" value="Unassembled WGS sequence"/>
</dbReference>
<accession>A0A5C4TEI8</accession>
<sequence>MKFIINESGCYCLGPYFEFLDRGYRKPSLETWKAECKAKQSAEKVIEISKGGAAEIEAIWPDFISVRATIRLVSALSASFSRFAPTLMPVSTLFPSASRISTGIHPSASQIRLISALSASFSRFAPTLVPISTLFLSSRLIGGPSRPKQ</sequence>
<reference evidence="1 2" key="1">
    <citation type="submission" date="2019-05" db="EMBL/GenBank/DDBJ databases">
        <title>We sequenced the genome of Paenibacillus hemerocallicola KCTC 33185 for further insight into its adaptation and study the phylogeny of Paenibacillus.</title>
        <authorList>
            <person name="Narsing Rao M.P."/>
        </authorList>
    </citation>
    <scope>NUCLEOTIDE SEQUENCE [LARGE SCALE GENOMIC DNA]</scope>
    <source>
        <strain evidence="1 2">KCTC 33185</strain>
    </source>
</reference>
<dbReference type="RefSeq" id="WP_139600829.1">
    <property type="nucleotide sequence ID" value="NZ_VDCQ01000004.1"/>
</dbReference>
<protein>
    <submittedName>
        <fullName evidence="1">Uncharacterized protein</fullName>
    </submittedName>
</protein>
<dbReference type="AlphaFoldDB" id="A0A5C4TEI8"/>
<gene>
    <name evidence="1" type="ORF">FE784_03955</name>
</gene>
<name>A0A5C4TEI8_9BACL</name>
<organism evidence="1 2">
    <name type="scientific">Paenibacillus hemerocallicola</name>
    <dbReference type="NCBI Taxonomy" id="1172614"/>
    <lineage>
        <taxon>Bacteria</taxon>
        <taxon>Bacillati</taxon>
        <taxon>Bacillota</taxon>
        <taxon>Bacilli</taxon>
        <taxon>Bacillales</taxon>
        <taxon>Paenibacillaceae</taxon>
        <taxon>Paenibacillus</taxon>
    </lineage>
</organism>
<dbReference type="EMBL" id="VDCQ01000004">
    <property type="protein sequence ID" value="TNJ67543.1"/>
    <property type="molecule type" value="Genomic_DNA"/>
</dbReference>